<dbReference type="Proteomes" id="UP001234297">
    <property type="component" value="Chromosome 12"/>
</dbReference>
<proteinExistence type="predicted"/>
<keyword evidence="2" id="KW-1185">Reference proteome</keyword>
<dbReference type="EMBL" id="CM056820">
    <property type="protein sequence ID" value="KAJ8616290.1"/>
    <property type="molecule type" value="Genomic_DNA"/>
</dbReference>
<accession>A0ACC2K5C2</accession>
<comment type="caution">
    <text evidence="1">The sequence shown here is derived from an EMBL/GenBank/DDBJ whole genome shotgun (WGS) entry which is preliminary data.</text>
</comment>
<organism evidence="1 2">
    <name type="scientific">Persea americana</name>
    <name type="common">Avocado</name>
    <dbReference type="NCBI Taxonomy" id="3435"/>
    <lineage>
        <taxon>Eukaryota</taxon>
        <taxon>Viridiplantae</taxon>
        <taxon>Streptophyta</taxon>
        <taxon>Embryophyta</taxon>
        <taxon>Tracheophyta</taxon>
        <taxon>Spermatophyta</taxon>
        <taxon>Magnoliopsida</taxon>
        <taxon>Magnoliidae</taxon>
        <taxon>Laurales</taxon>
        <taxon>Lauraceae</taxon>
        <taxon>Persea</taxon>
    </lineage>
</organism>
<reference evidence="1 2" key="1">
    <citation type="journal article" date="2022" name="Hortic Res">
        <title>A haplotype resolved chromosomal level avocado genome allows analysis of novel avocado genes.</title>
        <authorList>
            <person name="Nath O."/>
            <person name="Fletcher S.J."/>
            <person name="Hayward A."/>
            <person name="Shaw L.M."/>
            <person name="Masouleh A.K."/>
            <person name="Furtado A."/>
            <person name="Henry R.J."/>
            <person name="Mitter N."/>
        </authorList>
    </citation>
    <scope>NUCLEOTIDE SEQUENCE [LARGE SCALE GENOMIC DNA]</scope>
    <source>
        <strain evidence="2">cv. Hass</strain>
    </source>
</reference>
<name>A0ACC2K5C2_PERAE</name>
<evidence type="ECO:0000313" key="1">
    <source>
        <dbReference type="EMBL" id="KAJ8616290.1"/>
    </source>
</evidence>
<protein>
    <submittedName>
        <fullName evidence="1">Uncharacterized protein</fullName>
    </submittedName>
</protein>
<sequence>MLVRFGNMFDAWFVFAKMEERDVFSWNVMVGGYAKAGLFDEALDLYQQMMWVGIKPDVYTFPCVLRTCGGIPDWVTGREVHVHVIRFGFESDIDVVNALITMYAKSGDLYGAWKLFDQMPVRDRISWNAMISGYFENGEC</sequence>
<gene>
    <name evidence="1" type="ORF">MRB53_035662</name>
</gene>
<evidence type="ECO:0000313" key="2">
    <source>
        <dbReference type="Proteomes" id="UP001234297"/>
    </source>
</evidence>